<evidence type="ECO:0000256" key="15">
    <source>
        <dbReference type="ARBA" id="ARBA00023306"/>
    </source>
</evidence>
<gene>
    <name evidence="19" type="primary">murB</name>
    <name evidence="21" type="ORF">GGR14_002412</name>
</gene>
<dbReference type="InterPro" id="IPR003170">
    <property type="entry name" value="MurB"/>
</dbReference>
<dbReference type="SUPFAM" id="SSF56194">
    <property type="entry name" value="Uridine diphospho-N-Acetylenolpyruvylglucosamine reductase, MurB, C-terminal domain"/>
    <property type="match status" value="1"/>
</dbReference>
<dbReference type="Gene3D" id="3.90.78.10">
    <property type="entry name" value="UDP-N-acetylenolpyruvoylglucosamine reductase, C-terminal domain"/>
    <property type="match status" value="1"/>
</dbReference>
<evidence type="ECO:0000256" key="5">
    <source>
        <dbReference type="ARBA" id="ARBA00012518"/>
    </source>
</evidence>
<accession>A0A7W6HX39</accession>
<feature type="active site" evidence="19">
    <location>
        <position position="333"/>
    </location>
</feature>
<evidence type="ECO:0000256" key="13">
    <source>
        <dbReference type="ARBA" id="ARBA00022984"/>
    </source>
</evidence>
<dbReference type="GO" id="GO:0071555">
    <property type="term" value="P:cell wall organization"/>
    <property type="evidence" value="ECO:0007669"/>
    <property type="project" value="UniProtKB-KW"/>
</dbReference>
<evidence type="ECO:0000256" key="8">
    <source>
        <dbReference type="ARBA" id="ARBA00022618"/>
    </source>
</evidence>
<name>A0A7W6HX39_9BACT</name>
<evidence type="ECO:0000313" key="21">
    <source>
        <dbReference type="EMBL" id="MBB4026618.1"/>
    </source>
</evidence>
<dbReference type="NCBIfam" id="NF010478">
    <property type="entry name" value="PRK13903.1"/>
    <property type="match status" value="1"/>
</dbReference>
<keyword evidence="22" id="KW-1185">Reference proteome</keyword>
<keyword evidence="12 19" id="KW-0133">Cell shape</keyword>
<dbReference type="Pfam" id="PF02873">
    <property type="entry name" value="MurB_C"/>
    <property type="match status" value="1"/>
</dbReference>
<comment type="similarity">
    <text evidence="19">Belongs to the MurB family.</text>
</comment>
<organism evidence="21 22">
    <name type="scientific">Butyricimonas faecihominis</name>
    <dbReference type="NCBI Taxonomy" id="1472416"/>
    <lineage>
        <taxon>Bacteria</taxon>
        <taxon>Pseudomonadati</taxon>
        <taxon>Bacteroidota</taxon>
        <taxon>Bacteroidia</taxon>
        <taxon>Bacteroidales</taxon>
        <taxon>Odoribacteraceae</taxon>
        <taxon>Butyricimonas</taxon>
    </lineage>
</organism>
<keyword evidence="8 19" id="KW-0132">Cell division</keyword>
<evidence type="ECO:0000256" key="7">
    <source>
        <dbReference type="ARBA" id="ARBA00022490"/>
    </source>
</evidence>
<keyword evidence="14 19" id="KW-0560">Oxidoreductase</keyword>
<dbReference type="GO" id="GO:0008762">
    <property type="term" value="F:UDP-N-acetylmuramate dehydrogenase activity"/>
    <property type="evidence" value="ECO:0007669"/>
    <property type="project" value="UniProtKB-UniRule"/>
</dbReference>
<dbReference type="GO" id="GO:0009252">
    <property type="term" value="P:peptidoglycan biosynthetic process"/>
    <property type="evidence" value="ECO:0007669"/>
    <property type="project" value="UniProtKB-UniRule"/>
</dbReference>
<comment type="function">
    <text evidence="2 19">Cell wall formation.</text>
</comment>
<dbReference type="NCBIfam" id="TIGR00179">
    <property type="entry name" value="murB"/>
    <property type="match status" value="1"/>
</dbReference>
<sequence>MIEINENFSLKEYNTFGIDVTCKYFVKCDQESELLEFVGSYELDPEEILLLGGGSNFLFTENFDGVVFYPVMQGCEIVREDDKYVFVRVGSGVVWDDFVAWAVEHGYGGVENLSLVPGHVGATPVQNIGAYGMEVGECIDRVEAVDIVKGERVTIDAETCRFSYRDSIFKHEWKNRFLVTYVTFRLAKHPEFRLHYGSVKDEVNRLGELSLKTIRQAIIRIREAKLPDVKVLPNAGSFFKNPMVERAVADALLEKYPALPIYTVDEGHVKLAAGWLIETAGWKGKVVGHAGVHDKQALVLVNTGGATGIEIAHLANEIKKSVFLQFGVWLEPEVNVI</sequence>
<protein>
    <recommendedName>
        <fullName evidence="6 19">UDP-N-acetylenolpyruvoylglucosamine reductase</fullName>
        <ecNumber evidence="5 19">1.3.1.98</ecNumber>
    </recommendedName>
    <alternativeName>
        <fullName evidence="17 19">UDP-N-acetylmuramate dehydrogenase</fullName>
    </alternativeName>
</protein>
<comment type="subcellular location">
    <subcellularLocation>
        <location evidence="3 19">Cytoplasm</location>
    </subcellularLocation>
</comment>
<comment type="catalytic activity">
    <reaction evidence="18 19">
        <text>UDP-N-acetyl-alpha-D-muramate + NADP(+) = UDP-N-acetyl-3-O-(1-carboxyvinyl)-alpha-D-glucosamine + NADPH + H(+)</text>
        <dbReference type="Rhea" id="RHEA:12248"/>
        <dbReference type="ChEBI" id="CHEBI:15378"/>
        <dbReference type="ChEBI" id="CHEBI:57783"/>
        <dbReference type="ChEBI" id="CHEBI:58349"/>
        <dbReference type="ChEBI" id="CHEBI:68483"/>
        <dbReference type="ChEBI" id="CHEBI:70757"/>
        <dbReference type="EC" id="1.3.1.98"/>
    </reaction>
</comment>
<dbReference type="HAMAP" id="MF_00037">
    <property type="entry name" value="MurB"/>
    <property type="match status" value="1"/>
</dbReference>
<keyword evidence="15 19" id="KW-0131">Cell cycle</keyword>
<keyword evidence="10 19" id="KW-0274">FAD</keyword>
<dbReference type="InterPro" id="IPR036318">
    <property type="entry name" value="FAD-bd_PCMH-like_sf"/>
</dbReference>
<keyword evidence="11 19" id="KW-0521">NADP</keyword>
<evidence type="ECO:0000256" key="3">
    <source>
        <dbReference type="ARBA" id="ARBA00004496"/>
    </source>
</evidence>
<dbReference type="NCBIfam" id="NF000755">
    <property type="entry name" value="PRK00046.1"/>
    <property type="match status" value="1"/>
</dbReference>
<evidence type="ECO:0000256" key="16">
    <source>
        <dbReference type="ARBA" id="ARBA00023316"/>
    </source>
</evidence>
<feature type="active site" description="Proton donor" evidence="19">
    <location>
        <position position="237"/>
    </location>
</feature>
<dbReference type="Gene3D" id="3.30.465.10">
    <property type="match status" value="1"/>
</dbReference>
<dbReference type="Pfam" id="PF01565">
    <property type="entry name" value="FAD_binding_4"/>
    <property type="match status" value="1"/>
</dbReference>
<comment type="caution">
    <text evidence="21">The sequence shown here is derived from an EMBL/GenBank/DDBJ whole genome shotgun (WGS) entry which is preliminary data.</text>
</comment>
<dbReference type="InterPro" id="IPR011601">
    <property type="entry name" value="MurB_C"/>
</dbReference>
<dbReference type="PANTHER" id="PTHR21071:SF4">
    <property type="entry name" value="UDP-N-ACETYLENOLPYRUVOYLGLUCOSAMINE REDUCTASE"/>
    <property type="match status" value="1"/>
</dbReference>
<comment type="cofactor">
    <cofactor evidence="1 19">
        <name>FAD</name>
        <dbReference type="ChEBI" id="CHEBI:57692"/>
    </cofactor>
</comment>
<dbReference type="Gene3D" id="3.30.43.10">
    <property type="entry name" value="Uridine Diphospho-n-acetylenolpyruvylglucosamine Reductase, domain 2"/>
    <property type="match status" value="1"/>
</dbReference>
<dbReference type="PANTHER" id="PTHR21071">
    <property type="entry name" value="UDP-N-ACETYLENOLPYRUVOYLGLUCOSAMINE REDUCTASE"/>
    <property type="match status" value="1"/>
</dbReference>
<evidence type="ECO:0000256" key="12">
    <source>
        <dbReference type="ARBA" id="ARBA00022960"/>
    </source>
</evidence>
<dbReference type="Proteomes" id="UP000546007">
    <property type="component" value="Unassembled WGS sequence"/>
</dbReference>
<dbReference type="InterPro" id="IPR016167">
    <property type="entry name" value="FAD-bd_PCMH_sub1"/>
</dbReference>
<dbReference type="GO" id="GO:0051301">
    <property type="term" value="P:cell division"/>
    <property type="evidence" value="ECO:0007669"/>
    <property type="project" value="UniProtKB-KW"/>
</dbReference>
<evidence type="ECO:0000256" key="4">
    <source>
        <dbReference type="ARBA" id="ARBA00004752"/>
    </source>
</evidence>
<evidence type="ECO:0000256" key="1">
    <source>
        <dbReference type="ARBA" id="ARBA00001974"/>
    </source>
</evidence>
<evidence type="ECO:0000256" key="17">
    <source>
        <dbReference type="ARBA" id="ARBA00031026"/>
    </source>
</evidence>
<keyword evidence="7 19" id="KW-0963">Cytoplasm</keyword>
<evidence type="ECO:0000256" key="19">
    <source>
        <dbReference type="HAMAP-Rule" id="MF_00037"/>
    </source>
</evidence>
<feature type="domain" description="FAD-binding PCMH-type" evidence="20">
    <location>
        <begin position="18"/>
        <end position="189"/>
    </location>
</feature>
<evidence type="ECO:0000256" key="18">
    <source>
        <dbReference type="ARBA" id="ARBA00048914"/>
    </source>
</evidence>
<dbReference type="SUPFAM" id="SSF56176">
    <property type="entry name" value="FAD-binding/transporter-associated domain-like"/>
    <property type="match status" value="1"/>
</dbReference>
<feature type="active site" evidence="19">
    <location>
        <position position="165"/>
    </location>
</feature>
<evidence type="ECO:0000256" key="14">
    <source>
        <dbReference type="ARBA" id="ARBA00023002"/>
    </source>
</evidence>
<dbReference type="GO" id="GO:0005829">
    <property type="term" value="C:cytosol"/>
    <property type="evidence" value="ECO:0007669"/>
    <property type="project" value="TreeGrafter"/>
</dbReference>
<keyword evidence="16 19" id="KW-0961">Cell wall biogenesis/degradation</keyword>
<keyword evidence="9 19" id="KW-0285">Flavoprotein</keyword>
<evidence type="ECO:0000256" key="11">
    <source>
        <dbReference type="ARBA" id="ARBA00022857"/>
    </source>
</evidence>
<dbReference type="InterPro" id="IPR006094">
    <property type="entry name" value="Oxid_FAD_bind_N"/>
</dbReference>
<evidence type="ECO:0000256" key="9">
    <source>
        <dbReference type="ARBA" id="ARBA00022630"/>
    </source>
</evidence>
<evidence type="ECO:0000259" key="20">
    <source>
        <dbReference type="PROSITE" id="PS51387"/>
    </source>
</evidence>
<dbReference type="PROSITE" id="PS51387">
    <property type="entry name" value="FAD_PCMH"/>
    <property type="match status" value="1"/>
</dbReference>
<dbReference type="AlphaFoldDB" id="A0A7W6HX39"/>
<dbReference type="EMBL" id="JACIES010000005">
    <property type="protein sequence ID" value="MBB4026618.1"/>
    <property type="molecule type" value="Genomic_DNA"/>
</dbReference>
<dbReference type="GO" id="GO:0071949">
    <property type="term" value="F:FAD binding"/>
    <property type="evidence" value="ECO:0007669"/>
    <property type="project" value="InterPro"/>
</dbReference>
<dbReference type="InterPro" id="IPR016166">
    <property type="entry name" value="FAD-bd_PCMH"/>
</dbReference>
<proteinExistence type="inferred from homology"/>
<dbReference type="RefSeq" id="WP_164719659.1">
    <property type="nucleotide sequence ID" value="NZ_AP028155.1"/>
</dbReference>
<dbReference type="UniPathway" id="UPA00219"/>
<keyword evidence="13 19" id="KW-0573">Peptidoglycan synthesis</keyword>
<dbReference type="GO" id="GO:0008360">
    <property type="term" value="P:regulation of cell shape"/>
    <property type="evidence" value="ECO:0007669"/>
    <property type="project" value="UniProtKB-KW"/>
</dbReference>
<dbReference type="GeneID" id="93101743"/>
<reference evidence="21 22" key="1">
    <citation type="submission" date="2020-08" db="EMBL/GenBank/DDBJ databases">
        <title>Genomic Encyclopedia of Type Strains, Phase IV (KMG-IV): sequencing the most valuable type-strain genomes for metagenomic binning, comparative biology and taxonomic classification.</title>
        <authorList>
            <person name="Goeker M."/>
        </authorList>
    </citation>
    <scope>NUCLEOTIDE SEQUENCE [LARGE SCALE GENOMIC DNA]</scope>
    <source>
        <strain evidence="21 22">DSM 105721</strain>
    </source>
</reference>
<dbReference type="InterPro" id="IPR016169">
    <property type="entry name" value="FAD-bd_PCMH_sub2"/>
</dbReference>
<dbReference type="EC" id="1.3.1.98" evidence="5 19"/>
<comment type="pathway">
    <text evidence="4 19">Cell wall biogenesis; peptidoglycan biosynthesis.</text>
</comment>
<evidence type="ECO:0000256" key="10">
    <source>
        <dbReference type="ARBA" id="ARBA00022827"/>
    </source>
</evidence>
<evidence type="ECO:0000313" key="22">
    <source>
        <dbReference type="Proteomes" id="UP000546007"/>
    </source>
</evidence>
<evidence type="ECO:0000256" key="2">
    <source>
        <dbReference type="ARBA" id="ARBA00003921"/>
    </source>
</evidence>
<evidence type="ECO:0000256" key="6">
    <source>
        <dbReference type="ARBA" id="ARBA00015188"/>
    </source>
</evidence>
<dbReference type="InterPro" id="IPR036635">
    <property type="entry name" value="MurB_C_sf"/>
</dbReference>